<evidence type="ECO:0000313" key="4">
    <source>
        <dbReference type="Proteomes" id="UP000694380"/>
    </source>
</evidence>
<proteinExistence type="predicted"/>
<accession>A0A8C3FXP3</accession>
<dbReference type="GO" id="GO:0004672">
    <property type="term" value="F:protein kinase activity"/>
    <property type="evidence" value="ECO:0007669"/>
    <property type="project" value="InterPro"/>
</dbReference>
<organism evidence="3 4">
    <name type="scientific">Chrysemys picta bellii</name>
    <name type="common">Western painted turtle</name>
    <name type="synonym">Emys bellii</name>
    <dbReference type="NCBI Taxonomy" id="8478"/>
    <lineage>
        <taxon>Eukaryota</taxon>
        <taxon>Metazoa</taxon>
        <taxon>Chordata</taxon>
        <taxon>Craniata</taxon>
        <taxon>Vertebrata</taxon>
        <taxon>Euteleostomi</taxon>
        <taxon>Archelosauria</taxon>
        <taxon>Testudinata</taxon>
        <taxon>Testudines</taxon>
        <taxon>Cryptodira</taxon>
        <taxon>Durocryptodira</taxon>
        <taxon>Testudinoidea</taxon>
        <taxon>Emydidae</taxon>
        <taxon>Chrysemys</taxon>
    </lineage>
</organism>
<dbReference type="PROSITE" id="PS50011">
    <property type="entry name" value="PROTEIN_KINASE_DOM"/>
    <property type="match status" value="1"/>
</dbReference>
<reference evidence="3" key="1">
    <citation type="journal article" date="2015" name="Genome Biol. Evol.">
        <title>Physical Mapping and Refinement of the Painted Turtle Genome (Chrysemys picta) Inform Amniote Genome Evolution and Challenge Turtle-Bird Chromosomal Conservation.</title>
        <authorList>
            <person name="Badenhorst D."/>
            <person name="Hillier L.W."/>
            <person name="Literman R."/>
            <person name="Montiel E.E."/>
            <person name="Radhakrishnan S."/>
            <person name="Shen Y."/>
            <person name="Minx P."/>
            <person name="Janes D.E."/>
            <person name="Warren W.C."/>
            <person name="Edwards S.V."/>
            <person name="Valenzuela N."/>
        </authorList>
    </citation>
    <scope>NUCLEOTIDE SEQUENCE [LARGE SCALE GENOMIC DNA]</scope>
</reference>
<dbReference type="InterPro" id="IPR000719">
    <property type="entry name" value="Prot_kinase_dom"/>
</dbReference>
<reference evidence="3" key="2">
    <citation type="submission" date="2025-08" db="UniProtKB">
        <authorList>
            <consortium name="Ensembl"/>
        </authorList>
    </citation>
    <scope>IDENTIFICATION</scope>
</reference>
<dbReference type="InterPro" id="IPR017441">
    <property type="entry name" value="Protein_kinase_ATP_BS"/>
</dbReference>
<dbReference type="InterPro" id="IPR011009">
    <property type="entry name" value="Kinase-like_dom_sf"/>
</dbReference>
<evidence type="ECO:0000313" key="3">
    <source>
        <dbReference type="Ensembl" id="ENSCPBP00000013736.1"/>
    </source>
</evidence>
<dbReference type="Ensembl" id="ENSCPBT00000016291.1">
    <property type="protein sequence ID" value="ENSCPBP00000013736.1"/>
    <property type="gene ID" value="ENSCPBG00000010247.1"/>
</dbReference>
<evidence type="ECO:0000256" key="1">
    <source>
        <dbReference type="PROSITE-ProRule" id="PRU10141"/>
    </source>
</evidence>
<feature type="domain" description="Protein kinase" evidence="2">
    <location>
        <begin position="40"/>
        <end position="100"/>
    </location>
</feature>
<feature type="binding site" evidence="1">
    <location>
        <position position="69"/>
    </location>
    <ligand>
        <name>ATP</name>
        <dbReference type="ChEBI" id="CHEBI:30616"/>
    </ligand>
</feature>
<dbReference type="PROSITE" id="PS00107">
    <property type="entry name" value="PROTEIN_KINASE_ATP"/>
    <property type="match status" value="1"/>
</dbReference>
<dbReference type="Proteomes" id="UP000694380">
    <property type="component" value="Chromosome 8"/>
</dbReference>
<keyword evidence="1" id="KW-0547">Nucleotide-binding</keyword>
<protein>
    <recommendedName>
        <fullName evidence="2">Protein kinase domain-containing protein</fullName>
    </recommendedName>
</protein>
<dbReference type="AlphaFoldDB" id="A0A8C3FXP3"/>
<keyword evidence="4" id="KW-1185">Reference proteome</keyword>
<dbReference type="SUPFAM" id="SSF56112">
    <property type="entry name" value="Protein kinase-like (PK-like)"/>
    <property type="match status" value="1"/>
</dbReference>
<sequence length="100" mass="10909">MVLALSLNNSYVEADSPPPANPALSRLQRCAMAVPFVEDWDLVQTLGEGTYGEVQLAVNRRTEEAVAVKIVDMKSPGRCVKTYLCLSTISSASWVITHRA</sequence>
<keyword evidence="1" id="KW-0067">ATP-binding</keyword>
<reference evidence="3" key="3">
    <citation type="submission" date="2025-09" db="UniProtKB">
        <authorList>
            <consortium name="Ensembl"/>
        </authorList>
    </citation>
    <scope>IDENTIFICATION</scope>
</reference>
<dbReference type="GO" id="GO:0005524">
    <property type="term" value="F:ATP binding"/>
    <property type="evidence" value="ECO:0007669"/>
    <property type="project" value="UniProtKB-UniRule"/>
</dbReference>
<name>A0A8C3FXP3_CHRPI</name>
<dbReference type="Gene3D" id="3.30.200.20">
    <property type="entry name" value="Phosphorylase Kinase, domain 1"/>
    <property type="match status" value="1"/>
</dbReference>
<evidence type="ECO:0000259" key="2">
    <source>
        <dbReference type="PROSITE" id="PS50011"/>
    </source>
</evidence>